<dbReference type="Pfam" id="PF02625">
    <property type="entry name" value="XdhC_CoxI"/>
    <property type="match status" value="1"/>
</dbReference>
<name>A0A2N6CVG0_9GAMM</name>
<dbReference type="Gene3D" id="3.40.50.720">
    <property type="entry name" value="NAD(P)-binding Rossmann-like Domain"/>
    <property type="match status" value="1"/>
</dbReference>
<evidence type="ECO:0000259" key="1">
    <source>
        <dbReference type="Pfam" id="PF02625"/>
    </source>
</evidence>
<dbReference type="EMBL" id="PKUN01000021">
    <property type="protein sequence ID" value="PLX61163.1"/>
    <property type="molecule type" value="Genomic_DNA"/>
</dbReference>
<protein>
    <recommendedName>
        <fullName evidence="5">XdhC family protein</fullName>
    </recommendedName>
</protein>
<dbReference type="STRING" id="1111735.GCA_000428045_00747"/>
<dbReference type="Pfam" id="PF13478">
    <property type="entry name" value="XdhC_C"/>
    <property type="match status" value="1"/>
</dbReference>
<evidence type="ECO:0000313" key="3">
    <source>
        <dbReference type="EMBL" id="PLX61163.1"/>
    </source>
</evidence>
<evidence type="ECO:0000313" key="4">
    <source>
        <dbReference type="Proteomes" id="UP000235015"/>
    </source>
</evidence>
<proteinExistence type="predicted"/>
<dbReference type="InterPro" id="IPR003777">
    <property type="entry name" value="XdhC_CoxI"/>
</dbReference>
<gene>
    <name evidence="3" type="ORF">C0630_12255</name>
</gene>
<feature type="domain" description="XdhC Rossmann" evidence="2">
    <location>
        <begin position="190"/>
        <end position="330"/>
    </location>
</feature>
<dbReference type="PANTHER" id="PTHR30388:SF4">
    <property type="entry name" value="MOLYBDENUM COFACTOR INSERTION CHAPERONE PAOD"/>
    <property type="match status" value="1"/>
</dbReference>
<dbReference type="InterPro" id="IPR027051">
    <property type="entry name" value="XdhC_Rossmann_dom"/>
</dbReference>
<evidence type="ECO:0008006" key="5">
    <source>
        <dbReference type="Google" id="ProtNLM"/>
    </source>
</evidence>
<dbReference type="AlphaFoldDB" id="A0A2N6CVG0"/>
<comment type="caution">
    <text evidence="3">The sequence shown here is derived from an EMBL/GenBank/DDBJ whole genome shotgun (WGS) entry which is preliminary data.</text>
</comment>
<dbReference type="InterPro" id="IPR052698">
    <property type="entry name" value="MoCofactor_Util/Proc"/>
</dbReference>
<evidence type="ECO:0000259" key="2">
    <source>
        <dbReference type="Pfam" id="PF13478"/>
    </source>
</evidence>
<dbReference type="RefSeq" id="WP_273439765.1">
    <property type="nucleotide sequence ID" value="NZ_PKUN01000021.1"/>
</dbReference>
<dbReference type="PANTHER" id="PTHR30388">
    <property type="entry name" value="ALDEHYDE OXIDOREDUCTASE MOLYBDENUM COFACTOR ASSEMBLY PROTEIN"/>
    <property type="match status" value="1"/>
</dbReference>
<sequence>MQPLTATTPWGPELEQLTEWLECGERAALATVVATWGSSPRAVGSHMVIRTDQQFAGSVSGGCIEGEVIRAGLSVIDSGEPRLLRFQVANDRAWEMGLSCGGQVEVLVEAVDQDHPVIRQMQEHPPAGPVWRLFALDTGRQWLIEADLPITGEPVPAPLIEPLNDAMQQGHSLRLDDDYFLQAYATPARLFIVGAVHTAQHLAAMAGRCGLAPLVIDPRRGFARADRFPYTALVQQWPDRLFKEQPLGANSALVTLSHDPKIDDPALCAALDSKAFYIGALGSRKTHRERLQRLTEKGYGDRLQRIHGPVGLHLGGRAPAEIAVAILAQLIQARYRREQNAAA</sequence>
<organism evidence="3 4">
    <name type="scientific">Sedimenticola selenatireducens</name>
    <dbReference type="NCBI Taxonomy" id="191960"/>
    <lineage>
        <taxon>Bacteria</taxon>
        <taxon>Pseudomonadati</taxon>
        <taxon>Pseudomonadota</taxon>
        <taxon>Gammaproteobacteria</taxon>
        <taxon>Chromatiales</taxon>
        <taxon>Sedimenticolaceae</taxon>
        <taxon>Sedimenticola</taxon>
    </lineage>
</organism>
<dbReference type="Proteomes" id="UP000235015">
    <property type="component" value="Unassembled WGS sequence"/>
</dbReference>
<accession>A0A2N6CVG0</accession>
<feature type="domain" description="XdhC- CoxI" evidence="1">
    <location>
        <begin position="20"/>
        <end position="86"/>
    </location>
</feature>
<reference evidence="3 4" key="1">
    <citation type="submission" date="2017-11" db="EMBL/GenBank/DDBJ databases">
        <title>Genome-resolved metagenomics identifies genetic mobility, metabolic interactions, and unexpected diversity in perchlorate-reducing communities.</title>
        <authorList>
            <person name="Barnum T.P."/>
            <person name="Figueroa I.A."/>
            <person name="Carlstrom C.I."/>
            <person name="Lucas L.N."/>
            <person name="Engelbrektson A.L."/>
            <person name="Coates J.D."/>
        </authorList>
    </citation>
    <scope>NUCLEOTIDE SEQUENCE [LARGE SCALE GENOMIC DNA]</scope>
    <source>
        <strain evidence="3">BM301</strain>
    </source>
</reference>